<reference evidence="3" key="1">
    <citation type="journal article" date="2019" name="Int. J. Syst. Evol. Microbiol.">
        <title>The Global Catalogue of Microorganisms (GCM) 10K type strain sequencing project: providing services to taxonomists for standard genome sequencing and annotation.</title>
        <authorList>
            <consortium name="The Broad Institute Genomics Platform"/>
            <consortium name="The Broad Institute Genome Sequencing Center for Infectious Disease"/>
            <person name="Wu L."/>
            <person name="Ma J."/>
        </authorList>
    </citation>
    <scope>NUCLEOTIDE SEQUENCE [LARGE SCALE GENOMIC DNA]</scope>
    <source>
        <strain evidence="3">JCM 30331</strain>
    </source>
</reference>
<name>A0ABQ2EZW2_9DEIO</name>
<sequence>MIPTSSSRPGKRRALLILGAALASSAMAWKPSTHIYFAEQALTDAVTDGRVTICRTNYEAGTIAGDCRDYAVDPEILAALRAAPAQYRAGVLGPDAYPDLLTGQRVIHPDESLPKRPDAPGGANSWLQYLWDSAAAEGGGNRLAIKAFVVGYLTHAAGDMYGHTFVNAYTGGEFALGPNAVRHIVLEGYVAKRTPPPVDAAGRPVNENSVSIDGVSDFMYRRMVDARPGSVLRDQLLAGPGAATSVPRVYSDLRAGLQRDVDEYYRRKADFDRRSADKLAAAARCKPLDFSCSATLLVTQAGVIQAEKAAYMAVNAAPITYKEYWIKDIDDGLRAWPGVSHQLARALVYNTGGVDTARAQKVAEQYVYDHLLSMSGAPDAVGGSLGLINSVLSALFPAFIREAVEQMKRDLLNSLLRQAFGLTVEELKAYVTSPEVHFDRVMATPGGQKTTLRQMNRGELRIADDGFANPSARFDYRVFPAGYNTVTIGKLVLLPPAEINRLLRDLGATQVLSTPNVMLGFIRSLDGHNEWLNNAPYQLAPAMNCGAYVRLFMRQTGEAVRCGSIIQGEPVQKVVPRPVPLVPITPPGR</sequence>
<organism evidence="2 3">
    <name type="scientific">Deinococcus malanensis</name>
    <dbReference type="NCBI Taxonomy" id="1706855"/>
    <lineage>
        <taxon>Bacteria</taxon>
        <taxon>Thermotogati</taxon>
        <taxon>Deinococcota</taxon>
        <taxon>Deinococci</taxon>
        <taxon>Deinococcales</taxon>
        <taxon>Deinococcaceae</taxon>
        <taxon>Deinococcus</taxon>
    </lineage>
</organism>
<comment type="caution">
    <text evidence="2">The sequence shown here is derived from an EMBL/GenBank/DDBJ whole genome shotgun (WGS) entry which is preliminary data.</text>
</comment>
<evidence type="ECO:0000256" key="1">
    <source>
        <dbReference type="SAM" id="SignalP"/>
    </source>
</evidence>
<protein>
    <recommendedName>
        <fullName evidence="4">Phospholipase C/D domain-containing protein</fullName>
    </recommendedName>
</protein>
<evidence type="ECO:0000313" key="3">
    <source>
        <dbReference type="Proteomes" id="UP000647587"/>
    </source>
</evidence>
<dbReference type="Proteomes" id="UP000647587">
    <property type="component" value="Unassembled WGS sequence"/>
</dbReference>
<gene>
    <name evidence="2" type="ORF">GCM10008955_33320</name>
</gene>
<evidence type="ECO:0008006" key="4">
    <source>
        <dbReference type="Google" id="ProtNLM"/>
    </source>
</evidence>
<feature type="signal peptide" evidence="1">
    <location>
        <begin position="1"/>
        <end position="28"/>
    </location>
</feature>
<proteinExistence type="predicted"/>
<dbReference type="RefSeq" id="WP_189010780.1">
    <property type="nucleotide sequence ID" value="NZ_BMPP01000016.1"/>
</dbReference>
<keyword evidence="3" id="KW-1185">Reference proteome</keyword>
<evidence type="ECO:0000313" key="2">
    <source>
        <dbReference type="EMBL" id="GGK36822.1"/>
    </source>
</evidence>
<dbReference type="EMBL" id="BMPP01000016">
    <property type="protein sequence ID" value="GGK36822.1"/>
    <property type="molecule type" value="Genomic_DNA"/>
</dbReference>
<keyword evidence="1" id="KW-0732">Signal</keyword>
<feature type="chain" id="PRO_5046810051" description="Phospholipase C/D domain-containing protein" evidence="1">
    <location>
        <begin position="29"/>
        <end position="589"/>
    </location>
</feature>
<accession>A0ABQ2EZW2</accession>